<proteinExistence type="predicted"/>
<sequence length="220" mass="25426">MSFTTFCYTLAFTHGFYTVTKFGGSWNSKKILPFLLLLFHAFLVKINSGHYIPDYISIWIPVLGFILSVNFCIEGCESLHGKLIYFTGIMILICMFFLVTLNVFDINLVEPDPHIQLIMFFPLFVGVCFLSNLSQSGELIEPHQVLITSLYFIYLFYFLYFPPFLLARGMSGLYISLPIICYYITMSSYKDMGEHLRIAVGIAGEIFVFLVLYLMKNYVW</sequence>
<keyword evidence="3" id="KW-1185">Reference proteome</keyword>
<dbReference type="RefSeq" id="WP_145993923.1">
    <property type="nucleotide sequence ID" value="NZ_BAOJ01000207.1"/>
</dbReference>
<keyword evidence="1" id="KW-1133">Transmembrane helix</keyword>
<feature type="transmembrane region" description="Helical" evidence="1">
    <location>
        <begin position="115"/>
        <end position="133"/>
    </location>
</feature>
<name>A0A511QK93_9VIBR</name>
<feature type="transmembrane region" description="Helical" evidence="1">
    <location>
        <begin position="167"/>
        <end position="184"/>
    </location>
</feature>
<evidence type="ECO:0000256" key="1">
    <source>
        <dbReference type="SAM" id="Phobius"/>
    </source>
</evidence>
<feature type="transmembrane region" description="Helical" evidence="1">
    <location>
        <begin position="83"/>
        <end position="103"/>
    </location>
</feature>
<evidence type="ECO:0000313" key="3">
    <source>
        <dbReference type="Proteomes" id="UP000321922"/>
    </source>
</evidence>
<dbReference type="Proteomes" id="UP000321922">
    <property type="component" value="Unassembled WGS sequence"/>
</dbReference>
<protein>
    <submittedName>
        <fullName evidence="2">Uncharacterized protein</fullName>
    </submittedName>
</protein>
<evidence type="ECO:0000313" key="2">
    <source>
        <dbReference type="EMBL" id="GEM77743.1"/>
    </source>
</evidence>
<keyword evidence="1" id="KW-0472">Membrane</keyword>
<organism evidence="2 3">
    <name type="scientific">Vibrio sagamiensis NBRC 104589</name>
    <dbReference type="NCBI Taxonomy" id="1219064"/>
    <lineage>
        <taxon>Bacteria</taxon>
        <taxon>Pseudomonadati</taxon>
        <taxon>Pseudomonadota</taxon>
        <taxon>Gammaproteobacteria</taxon>
        <taxon>Vibrionales</taxon>
        <taxon>Vibrionaceae</taxon>
        <taxon>Vibrio</taxon>
    </lineage>
</organism>
<comment type="caution">
    <text evidence="2">The sequence shown here is derived from an EMBL/GenBank/DDBJ whole genome shotgun (WGS) entry which is preliminary data.</text>
</comment>
<accession>A0A511QK93</accession>
<feature type="transmembrane region" description="Helical" evidence="1">
    <location>
        <begin position="145"/>
        <end position="161"/>
    </location>
</feature>
<reference evidence="2 3" key="1">
    <citation type="submission" date="2019-07" db="EMBL/GenBank/DDBJ databases">
        <title>Whole genome shotgun sequence of Vibrio sagamiensis NBRC 104589.</title>
        <authorList>
            <person name="Hosoyama A."/>
            <person name="Uohara A."/>
            <person name="Ohji S."/>
            <person name="Ichikawa N."/>
        </authorList>
    </citation>
    <scope>NUCLEOTIDE SEQUENCE [LARGE SCALE GENOMIC DNA]</scope>
    <source>
        <strain evidence="2 3">NBRC 104589</strain>
    </source>
</reference>
<dbReference type="EMBL" id="BJXJ01000134">
    <property type="protein sequence ID" value="GEM77743.1"/>
    <property type="molecule type" value="Genomic_DNA"/>
</dbReference>
<dbReference type="AlphaFoldDB" id="A0A511QK93"/>
<feature type="transmembrane region" description="Helical" evidence="1">
    <location>
        <begin position="58"/>
        <end position="76"/>
    </location>
</feature>
<feature type="transmembrane region" description="Helical" evidence="1">
    <location>
        <begin position="196"/>
        <end position="215"/>
    </location>
</feature>
<keyword evidence="1" id="KW-0812">Transmembrane</keyword>
<gene>
    <name evidence="2" type="ORF">VSA01S_38550</name>
</gene>